<dbReference type="Proteomes" id="UP001595530">
    <property type="component" value="Unassembled WGS sequence"/>
</dbReference>
<dbReference type="SUPFAM" id="SSF47413">
    <property type="entry name" value="lambda repressor-like DNA-binding domains"/>
    <property type="match status" value="1"/>
</dbReference>
<organism evidence="2 3">
    <name type="scientific">Undibacterium arcticum</name>
    <dbReference type="NCBI Taxonomy" id="1762892"/>
    <lineage>
        <taxon>Bacteria</taxon>
        <taxon>Pseudomonadati</taxon>
        <taxon>Pseudomonadota</taxon>
        <taxon>Betaproteobacteria</taxon>
        <taxon>Burkholderiales</taxon>
        <taxon>Oxalobacteraceae</taxon>
        <taxon>Undibacterium</taxon>
    </lineage>
</organism>
<proteinExistence type="predicted"/>
<sequence>MHQRHSRDFLRTCRRSAGFTRCEITRLMGFENRSNLSRVERGKRVPKLEQALRYEFLFGVPIEKLVPGLCDQVLNGLWEDIQSQIGACDGAKNPKSKRKCDILRAAKERIESMSS</sequence>
<comment type="caution">
    <text evidence="2">The sequence shown here is derived from an EMBL/GenBank/DDBJ whole genome shotgun (WGS) entry which is preliminary data.</text>
</comment>
<reference evidence="3" key="1">
    <citation type="journal article" date="2019" name="Int. J. Syst. Evol. Microbiol.">
        <title>The Global Catalogue of Microorganisms (GCM) 10K type strain sequencing project: providing services to taxonomists for standard genome sequencing and annotation.</title>
        <authorList>
            <consortium name="The Broad Institute Genomics Platform"/>
            <consortium name="The Broad Institute Genome Sequencing Center for Infectious Disease"/>
            <person name="Wu L."/>
            <person name="Ma J."/>
        </authorList>
    </citation>
    <scope>NUCLEOTIDE SEQUENCE [LARGE SCALE GENOMIC DNA]</scope>
    <source>
        <strain evidence="3">KCTC 42986</strain>
    </source>
</reference>
<dbReference type="CDD" id="cd00093">
    <property type="entry name" value="HTH_XRE"/>
    <property type="match status" value="1"/>
</dbReference>
<dbReference type="Gene3D" id="1.10.260.40">
    <property type="entry name" value="lambda repressor-like DNA-binding domains"/>
    <property type="match status" value="1"/>
</dbReference>
<evidence type="ECO:0000313" key="3">
    <source>
        <dbReference type="Proteomes" id="UP001595530"/>
    </source>
</evidence>
<feature type="domain" description="HTH cro/C1-type" evidence="1">
    <location>
        <begin position="10"/>
        <end position="65"/>
    </location>
</feature>
<dbReference type="InterPro" id="IPR010982">
    <property type="entry name" value="Lambda_DNA-bd_dom_sf"/>
</dbReference>
<dbReference type="EMBL" id="JBHRTP010000031">
    <property type="protein sequence ID" value="MFC3108372.1"/>
    <property type="molecule type" value="Genomic_DNA"/>
</dbReference>
<dbReference type="Pfam" id="PF13560">
    <property type="entry name" value="HTH_31"/>
    <property type="match status" value="1"/>
</dbReference>
<keyword evidence="3" id="KW-1185">Reference proteome</keyword>
<name>A0ABV7F3K4_9BURK</name>
<evidence type="ECO:0000259" key="1">
    <source>
        <dbReference type="PROSITE" id="PS50943"/>
    </source>
</evidence>
<protein>
    <submittedName>
        <fullName evidence="2">Helix-turn-helix domain-containing protein</fullName>
    </submittedName>
</protein>
<accession>A0ABV7F3K4</accession>
<dbReference type="PROSITE" id="PS50943">
    <property type="entry name" value="HTH_CROC1"/>
    <property type="match status" value="1"/>
</dbReference>
<dbReference type="InterPro" id="IPR001387">
    <property type="entry name" value="Cro/C1-type_HTH"/>
</dbReference>
<dbReference type="RefSeq" id="WP_390327653.1">
    <property type="nucleotide sequence ID" value="NZ_JBHRTP010000031.1"/>
</dbReference>
<evidence type="ECO:0000313" key="2">
    <source>
        <dbReference type="EMBL" id="MFC3108372.1"/>
    </source>
</evidence>
<gene>
    <name evidence="2" type="ORF">ACFOFO_10425</name>
</gene>